<gene>
    <name evidence="2" type="ORF">CEPIT_LOCUS11684</name>
</gene>
<protein>
    <recommendedName>
        <fullName evidence="4">FAR1 domain-containing protein</fullName>
    </recommendedName>
</protein>
<feature type="region of interest" description="Disordered" evidence="1">
    <location>
        <begin position="16"/>
        <end position="35"/>
    </location>
</feature>
<reference evidence="2" key="1">
    <citation type="submission" date="2022-07" db="EMBL/GenBank/DDBJ databases">
        <authorList>
            <person name="Macas J."/>
            <person name="Novak P."/>
            <person name="Neumann P."/>
        </authorList>
    </citation>
    <scope>NUCLEOTIDE SEQUENCE</scope>
</reference>
<evidence type="ECO:0000256" key="1">
    <source>
        <dbReference type="SAM" id="MobiDB-lite"/>
    </source>
</evidence>
<organism evidence="2 3">
    <name type="scientific">Cuscuta epithymum</name>
    <dbReference type="NCBI Taxonomy" id="186058"/>
    <lineage>
        <taxon>Eukaryota</taxon>
        <taxon>Viridiplantae</taxon>
        <taxon>Streptophyta</taxon>
        <taxon>Embryophyta</taxon>
        <taxon>Tracheophyta</taxon>
        <taxon>Spermatophyta</taxon>
        <taxon>Magnoliopsida</taxon>
        <taxon>eudicotyledons</taxon>
        <taxon>Gunneridae</taxon>
        <taxon>Pentapetalae</taxon>
        <taxon>asterids</taxon>
        <taxon>lamiids</taxon>
        <taxon>Solanales</taxon>
        <taxon>Convolvulaceae</taxon>
        <taxon>Cuscuteae</taxon>
        <taxon>Cuscuta</taxon>
        <taxon>Cuscuta subgen. Cuscuta</taxon>
    </lineage>
</organism>
<evidence type="ECO:0008006" key="4">
    <source>
        <dbReference type="Google" id="ProtNLM"/>
    </source>
</evidence>
<evidence type="ECO:0000313" key="3">
    <source>
        <dbReference type="Proteomes" id="UP001152523"/>
    </source>
</evidence>
<name>A0AAV0D3M1_9ASTE</name>
<dbReference type="Proteomes" id="UP001152523">
    <property type="component" value="Unassembled WGS sequence"/>
</dbReference>
<dbReference type="PANTHER" id="PTHR46328">
    <property type="entry name" value="FAR-RED IMPAIRED RESPONSIVE (FAR1) FAMILY PROTEIN-RELATED"/>
    <property type="match status" value="1"/>
</dbReference>
<keyword evidence="3" id="KW-1185">Reference proteome</keyword>
<dbReference type="AlphaFoldDB" id="A0AAV0D3M1"/>
<dbReference type="EMBL" id="CAMAPF010000068">
    <property type="protein sequence ID" value="CAH9091289.1"/>
    <property type="molecule type" value="Genomic_DNA"/>
</dbReference>
<sequence length="134" mass="15173">MDVSLNDSMSFVDEENHLSSDGGVASAENQSKVDYSDAENVVEGNDETHCHHKMITTLTCDDIRGLQFGSEEHAFKFYEAYAKSHGFVIRKNSVRRDPKGLQEEAKWRRWEMEVEDGYTASLSTLICVLSDLSF</sequence>
<accession>A0AAV0D3M1</accession>
<comment type="caution">
    <text evidence="2">The sequence shown here is derived from an EMBL/GenBank/DDBJ whole genome shotgun (WGS) entry which is preliminary data.</text>
</comment>
<evidence type="ECO:0000313" key="2">
    <source>
        <dbReference type="EMBL" id="CAH9091289.1"/>
    </source>
</evidence>
<proteinExistence type="predicted"/>